<accession>F0SNH2</accession>
<dbReference type="HOGENOM" id="CLU_1365352_0_0_0"/>
<organism evidence="1 2">
    <name type="scientific">Rubinisphaera brasiliensis (strain ATCC 49424 / DSM 5305 / JCM 21570 / IAM 15109 / NBRC 103401 / IFAM 1448)</name>
    <name type="common">Planctomyces brasiliensis</name>
    <dbReference type="NCBI Taxonomy" id="756272"/>
    <lineage>
        <taxon>Bacteria</taxon>
        <taxon>Pseudomonadati</taxon>
        <taxon>Planctomycetota</taxon>
        <taxon>Planctomycetia</taxon>
        <taxon>Planctomycetales</taxon>
        <taxon>Planctomycetaceae</taxon>
        <taxon>Rubinisphaera</taxon>
    </lineage>
</organism>
<dbReference type="eggNOG" id="ENOG502ZBVC">
    <property type="taxonomic scope" value="Bacteria"/>
</dbReference>
<protein>
    <submittedName>
        <fullName evidence="1">Uncharacterized protein</fullName>
    </submittedName>
</protein>
<name>F0SNH2_RUBBR</name>
<dbReference type="Proteomes" id="UP000006860">
    <property type="component" value="Chromosome"/>
</dbReference>
<sequence length="200" mass="23204">MAKLFVIPARDEPMAVILRRGPSAWYHVIQWDMRRDLFVHGAWFKGRIYEEKCDVSPDGRLFVYFVHQGSRHGTQFTHAWTAISRVPWLKALAVWPQQMTYGRGGRFSDNRSLTVRALDPALEEFPFRGVRLLNEEAPEHCSSDEVPGAEWCGRDHQDRVIFTRAGRLYRREKRTDTLIADFTDLTPNPQPAPDWAARPL</sequence>
<dbReference type="STRING" id="756272.Plabr_0176"/>
<evidence type="ECO:0000313" key="1">
    <source>
        <dbReference type="EMBL" id="ADY57806.1"/>
    </source>
</evidence>
<proteinExistence type="predicted"/>
<dbReference type="EMBL" id="CP002546">
    <property type="protein sequence ID" value="ADY57806.1"/>
    <property type="molecule type" value="Genomic_DNA"/>
</dbReference>
<gene>
    <name evidence="1" type="ordered locus">Plabr_0176</name>
</gene>
<dbReference type="KEGG" id="pbs:Plabr_0176"/>
<keyword evidence="2" id="KW-1185">Reference proteome</keyword>
<reference evidence="2" key="1">
    <citation type="submission" date="2011-02" db="EMBL/GenBank/DDBJ databases">
        <title>The complete genome of Planctomyces brasiliensis DSM 5305.</title>
        <authorList>
            <person name="Lucas S."/>
            <person name="Copeland A."/>
            <person name="Lapidus A."/>
            <person name="Bruce D."/>
            <person name="Goodwin L."/>
            <person name="Pitluck S."/>
            <person name="Kyrpides N."/>
            <person name="Mavromatis K."/>
            <person name="Pagani I."/>
            <person name="Ivanova N."/>
            <person name="Ovchinnikova G."/>
            <person name="Lu M."/>
            <person name="Detter J.C."/>
            <person name="Han C."/>
            <person name="Land M."/>
            <person name="Hauser L."/>
            <person name="Markowitz V."/>
            <person name="Cheng J.-F."/>
            <person name="Hugenholtz P."/>
            <person name="Woyke T."/>
            <person name="Wu D."/>
            <person name="Tindall B."/>
            <person name="Pomrenke H.G."/>
            <person name="Brambilla E."/>
            <person name="Klenk H.-P."/>
            <person name="Eisen J.A."/>
        </authorList>
    </citation>
    <scope>NUCLEOTIDE SEQUENCE [LARGE SCALE GENOMIC DNA]</scope>
    <source>
        <strain evidence="2">ATCC 49424 / DSM 5305 / JCM 21570 / NBRC 103401 / IFAM 1448</strain>
    </source>
</reference>
<evidence type="ECO:0000313" key="2">
    <source>
        <dbReference type="Proteomes" id="UP000006860"/>
    </source>
</evidence>
<dbReference type="RefSeq" id="WP_013626550.1">
    <property type="nucleotide sequence ID" value="NC_015174.1"/>
</dbReference>
<dbReference type="AlphaFoldDB" id="F0SNH2"/>
<dbReference type="OrthoDB" id="9798082at2"/>